<comment type="similarity">
    <text evidence="2">Belongs to the NPC2 family.</text>
</comment>
<evidence type="ECO:0000313" key="6">
    <source>
        <dbReference type="EMBL" id="CAG6574809.1"/>
    </source>
</evidence>
<comment type="subcellular location">
    <subcellularLocation>
        <location evidence="1">Secreted</location>
    </subcellularLocation>
</comment>
<feature type="chain" id="PRO_5033962369" evidence="4">
    <location>
        <begin position="20"/>
        <end position="157"/>
    </location>
</feature>
<dbReference type="AlphaFoldDB" id="A0A8D8NRH9"/>
<reference evidence="6" key="1">
    <citation type="submission" date="2021-05" db="EMBL/GenBank/DDBJ databases">
        <authorList>
            <person name="Alioto T."/>
            <person name="Alioto T."/>
            <person name="Gomez Garrido J."/>
        </authorList>
    </citation>
    <scope>NUCLEOTIDE SEQUENCE</scope>
</reference>
<evidence type="ECO:0000256" key="3">
    <source>
        <dbReference type="ARBA" id="ARBA00022525"/>
    </source>
</evidence>
<dbReference type="InterPro" id="IPR014756">
    <property type="entry name" value="Ig_E-set"/>
</dbReference>
<feature type="signal peptide" evidence="4">
    <location>
        <begin position="1"/>
        <end position="19"/>
    </location>
</feature>
<protein>
    <submittedName>
        <fullName evidence="6">Epididymal secretory protein E1</fullName>
    </submittedName>
</protein>
<dbReference type="Pfam" id="PF02221">
    <property type="entry name" value="E1_DerP2_DerF2"/>
    <property type="match status" value="1"/>
</dbReference>
<sequence length="157" mass="16924">MVARNFLLLATLAPVLVLGLNPSPCIRNSGPLPAEVRVVGCPPSTPQEPCIVPIGSTVDSEIDFVLQRPTTSLRATLEMFLGDFRIPWSLPEAQQDACQDLMGGVTCPLTTVGQRIKYNLVTEVSAPFAGVTVDMELMLTDDQGQSVFCYRSQATVV</sequence>
<name>A0A8D8NRH9_CULPI</name>
<dbReference type="InterPro" id="IPR003172">
    <property type="entry name" value="ML_dom"/>
</dbReference>
<dbReference type="EMBL" id="HBUE01186922">
    <property type="protein sequence ID" value="CAG6523154.1"/>
    <property type="molecule type" value="Transcribed_RNA"/>
</dbReference>
<evidence type="ECO:0000256" key="1">
    <source>
        <dbReference type="ARBA" id="ARBA00004613"/>
    </source>
</evidence>
<evidence type="ECO:0000259" key="5">
    <source>
        <dbReference type="Pfam" id="PF02221"/>
    </source>
</evidence>
<dbReference type="FunFam" id="2.60.40.770:FF:000001">
    <property type="entry name" value="NPC intracellular cholesterol transporter 2"/>
    <property type="match status" value="1"/>
</dbReference>
<feature type="domain" description="MD-2-related lipid-recognition" evidence="5">
    <location>
        <begin position="24"/>
        <end position="155"/>
    </location>
</feature>
<dbReference type="EMBL" id="HBUE01070229">
    <property type="protein sequence ID" value="CAG6472329.1"/>
    <property type="molecule type" value="Transcribed_RNA"/>
</dbReference>
<dbReference type="SUPFAM" id="SSF81296">
    <property type="entry name" value="E set domains"/>
    <property type="match status" value="1"/>
</dbReference>
<organism evidence="6">
    <name type="scientific">Culex pipiens</name>
    <name type="common">House mosquito</name>
    <dbReference type="NCBI Taxonomy" id="7175"/>
    <lineage>
        <taxon>Eukaryota</taxon>
        <taxon>Metazoa</taxon>
        <taxon>Ecdysozoa</taxon>
        <taxon>Arthropoda</taxon>
        <taxon>Hexapoda</taxon>
        <taxon>Insecta</taxon>
        <taxon>Pterygota</taxon>
        <taxon>Neoptera</taxon>
        <taxon>Endopterygota</taxon>
        <taxon>Diptera</taxon>
        <taxon>Nematocera</taxon>
        <taxon>Culicoidea</taxon>
        <taxon>Culicidae</taxon>
        <taxon>Culicinae</taxon>
        <taxon>Culicini</taxon>
        <taxon>Culex</taxon>
        <taxon>Culex</taxon>
    </lineage>
</organism>
<dbReference type="Gene3D" id="2.60.40.770">
    <property type="match status" value="1"/>
</dbReference>
<evidence type="ECO:0000256" key="4">
    <source>
        <dbReference type="SAM" id="SignalP"/>
    </source>
</evidence>
<keyword evidence="4" id="KW-0732">Signal</keyword>
<evidence type="ECO:0000256" key="2">
    <source>
        <dbReference type="ARBA" id="ARBA00006370"/>
    </source>
</evidence>
<proteinExistence type="inferred from homology"/>
<dbReference type="GO" id="GO:0005576">
    <property type="term" value="C:extracellular region"/>
    <property type="evidence" value="ECO:0007669"/>
    <property type="project" value="UniProtKB-SubCell"/>
</dbReference>
<accession>A0A8D8NRH9</accession>
<dbReference type="EMBL" id="HBUE01292679">
    <property type="protein sequence ID" value="CAG6574809.1"/>
    <property type="molecule type" value="Transcribed_RNA"/>
</dbReference>
<keyword evidence="3" id="KW-0964">Secreted</keyword>